<keyword evidence="10 23" id="KW-0732">Signal</keyword>
<evidence type="ECO:0000313" key="25">
    <source>
        <dbReference type="EMBL" id="CAH1774306.1"/>
    </source>
</evidence>
<feature type="region of interest" description="Disordered" evidence="21">
    <location>
        <begin position="778"/>
        <end position="826"/>
    </location>
</feature>
<dbReference type="Pfam" id="PF07714">
    <property type="entry name" value="PK_Tyr_Ser-Thr"/>
    <property type="match status" value="1"/>
</dbReference>
<dbReference type="SUPFAM" id="SSF56112">
    <property type="entry name" value="Protein kinase-like (PK-like)"/>
    <property type="match status" value="1"/>
</dbReference>
<feature type="compositionally biased region" description="Polar residues" evidence="21">
    <location>
        <begin position="1066"/>
        <end position="1089"/>
    </location>
</feature>
<evidence type="ECO:0000256" key="5">
    <source>
        <dbReference type="ARBA" id="ARBA00012401"/>
    </source>
</evidence>
<evidence type="ECO:0000256" key="20">
    <source>
        <dbReference type="ARBA" id="ARBA00048773"/>
    </source>
</evidence>
<dbReference type="PANTHER" id="PTHR23255">
    <property type="entry name" value="TRANSFORMING GROWTH FACTOR-BETA RECEPTOR TYPE I AND II"/>
    <property type="match status" value="1"/>
</dbReference>
<gene>
    <name evidence="25" type="ORF">OFUS_LOCUS1796</name>
</gene>
<dbReference type="Proteomes" id="UP000749559">
    <property type="component" value="Unassembled WGS sequence"/>
</dbReference>
<keyword evidence="8 22" id="KW-0812">Transmembrane</keyword>
<feature type="compositionally biased region" description="Low complexity" evidence="21">
    <location>
        <begin position="935"/>
        <end position="964"/>
    </location>
</feature>
<comment type="similarity">
    <text evidence="4">Belongs to the protein kinase superfamily. TKL Ser/Thr protein kinase family. TGFB receptor subfamily.</text>
</comment>
<feature type="compositionally biased region" description="Polar residues" evidence="21">
    <location>
        <begin position="989"/>
        <end position="998"/>
    </location>
</feature>
<evidence type="ECO:0000256" key="17">
    <source>
        <dbReference type="ARBA" id="ARBA00023170"/>
    </source>
</evidence>
<dbReference type="InterPro" id="IPR011009">
    <property type="entry name" value="Kinase-like_dom_sf"/>
</dbReference>
<dbReference type="CDD" id="cd14054">
    <property type="entry name" value="STKc_BMPR2_AMHR2"/>
    <property type="match status" value="1"/>
</dbReference>
<feature type="compositionally biased region" description="Polar residues" evidence="21">
    <location>
        <begin position="553"/>
        <end position="581"/>
    </location>
</feature>
<evidence type="ECO:0000256" key="21">
    <source>
        <dbReference type="SAM" id="MobiDB-lite"/>
    </source>
</evidence>
<evidence type="ECO:0000256" key="1">
    <source>
        <dbReference type="ARBA" id="ARBA00001936"/>
    </source>
</evidence>
<evidence type="ECO:0000256" key="10">
    <source>
        <dbReference type="ARBA" id="ARBA00022729"/>
    </source>
</evidence>
<feature type="signal peptide" evidence="23">
    <location>
        <begin position="1"/>
        <end position="22"/>
    </location>
</feature>
<evidence type="ECO:0000256" key="15">
    <source>
        <dbReference type="ARBA" id="ARBA00022989"/>
    </source>
</evidence>
<evidence type="ECO:0000256" key="23">
    <source>
        <dbReference type="SAM" id="SignalP"/>
    </source>
</evidence>
<evidence type="ECO:0000256" key="7">
    <source>
        <dbReference type="ARBA" id="ARBA00022679"/>
    </source>
</evidence>
<evidence type="ECO:0000256" key="12">
    <source>
        <dbReference type="ARBA" id="ARBA00022777"/>
    </source>
</evidence>
<accession>A0A8S4N0F6</accession>
<dbReference type="EC" id="2.7.11.30" evidence="5"/>
<comment type="catalytic activity">
    <reaction evidence="20">
        <text>L-threonyl-[receptor-protein] + ATP = O-phospho-L-threonyl-[receptor-protein] + ADP + H(+)</text>
        <dbReference type="Rhea" id="RHEA:44880"/>
        <dbReference type="Rhea" id="RHEA-COMP:11024"/>
        <dbReference type="Rhea" id="RHEA-COMP:11025"/>
        <dbReference type="ChEBI" id="CHEBI:15378"/>
        <dbReference type="ChEBI" id="CHEBI:30013"/>
        <dbReference type="ChEBI" id="CHEBI:30616"/>
        <dbReference type="ChEBI" id="CHEBI:61977"/>
        <dbReference type="ChEBI" id="CHEBI:456216"/>
        <dbReference type="EC" id="2.7.11.30"/>
    </reaction>
</comment>
<evidence type="ECO:0000256" key="16">
    <source>
        <dbReference type="ARBA" id="ARBA00023136"/>
    </source>
</evidence>
<dbReference type="GO" id="GO:0030509">
    <property type="term" value="P:BMP signaling pathway"/>
    <property type="evidence" value="ECO:0007669"/>
    <property type="project" value="TreeGrafter"/>
</dbReference>
<feature type="region of interest" description="Disordered" evidence="21">
    <location>
        <begin position="843"/>
        <end position="870"/>
    </location>
</feature>
<comment type="caution">
    <text evidence="25">The sequence shown here is derived from an EMBL/GenBank/DDBJ whole genome shotgun (WGS) entry which is preliminary data.</text>
</comment>
<dbReference type="InterPro" id="IPR001245">
    <property type="entry name" value="Ser-Thr/Tyr_kinase_cat_dom"/>
</dbReference>
<evidence type="ECO:0000256" key="6">
    <source>
        <dbReference type="ARBA" id="ARBA00022527"/>
    </source>
</evidence>
<feature type="region of interest" description="Disordered" evidence="21">
    <location>
        <begin position="1065"/>
        <end position="1089"/>
    </location>
</feature>
<dbReference type="GO" id="GO:0043235">
    <property type="term" value="C:receptor complex"/>
    <property type="evidence" value="ECO:0007669"/>
    <property type="project" value="TreeGrafter"/>
</dbReference>
<evidence type="ECO:0000256" key="9">
    <source>
        <dbReference type="ARBA" id="ARBA00022723"/>
    </source>
</evidence>
<evidence type="ECO:0000256" key="8">
    <source>
        <dbReference type="ARBA" id="ARBA00022692"/>
    </source>
</evidence>
<evidence type="ECO:0000256" key="14">
    <source>
        <dbReference type="ARBA" id="ARBA00022842"/>
    </source>
</evidence>
<dbReference type="Gene3D" id="3.30.200.20">
    <property type="entry name" value="Phosphorylase Kinase, domain 1"/>
    <property type="match status" value="1"/>
</dbReference>
<dbReference type="OrthoDB" id="669224at2759"/>
<feature type="chain" id="PRO_5035786076" description="receptor protein serine/threonine kinase" evidence="23">
    <location>
        <begin position="23"/>
        <end position="1115"/>
    </location>
</feature>
<comment type="catalytic activity">
    <reaction evidence="19">
        <text>L-seryl-[receptor-protein] + ATP = O-phospho-L-seryl-[receptor-protein] + ADP + H(+)</text>
        <dbReference type="Rhea" id="RHEA:18673"/>
        <dbReference type="Rhea" id="RHEA-COMP:11022"/>
        <dbReference type="Rhea" id="RHEA-COMP:11023"/>
        <dbReference type="ChEBI" id="CHEBI:15378"/>
        <dbReference type="ChEBI" id="CHEBI:29999"/>
        <dbReference type="ChEBI" id="CHEBI:30616"/>
        <dbReference type="ChEBI" id="CHEBI:83421"/>
        <dbReference type="ChEBI" id="CHEBI:456216"/>
        <dbReference type="EC" id="2.7.11.30"/>
    </reaction>
</comment>
<dbReference type="GO" id="GO:0005886">
    <property type="term" value="C:plasma membrane"/>
    <property type="evidence" value="ECO:0007669"/>
    <property type="project" value="TreeGrafter"/>
</dbReference>
<feature type="compositionally biased region" description="Basic and acidic residues" evidence="21">
    <location>
        <begin position="979"/>
        <end position="988"/>
    </location>
</feature>
<keyword evidence="9" id="KW-0479">Metal-binding</keyword>
<feature type="compositionally biased region" description="Polar residues" evidence="21">
    <location>
        <begin position="779"/>
        <end position="795"/>
    </location>
</feature>
<feature type="region of interest" description="Disordered" evidence="21">
    <location>
        <begin position="931"/>
        <end position="1042"/>
    </location>
</feature>
<organism evidence="25 26">
    <name type="scientific">Owenia fusiformis</name>
    <name type="common">Polychaete worm</name>
    <dbReference type="NCBI Taxonomy" id="6347"/>
    <lineage>
        <taxon>Eukaryota</taxon>
        <taxon>Metazoa</taxon>
        <taxon>Spiralia</taxon>
        <taxon>Lophotrochozoa</taxon>
        <taxon>Annelida</taxon>
        <taxon>Polychaeta</taxon>
        <taxon>Sedentaria</taxon>
        <taxon>Canalipalpata</taxon>
        <taxon>Sabellida</taxon>
        <taxon>Oweniida</taxon>
        <taxon>Oweniidae</taxon>
        <taxon>Owenia</taxon>
    </lineage>
</organism>
<dbReference type="PANTHER" id="PTHR23255:SF100">
    <property type="entry name" value="RECEPTOR PROTEIN SERINE_THREONINE KINASE"/>
    <property type="match status" value="1"/>
</dbReference>
<dbReference type="SUPFAM" id="SSF57302">
    <property type="entry name" value="Snake toxin-like"/>
    <property type="match status" value="1"/>
</dbReference>
<dbReference type="PROSITE" id="PS50011">
    <property type="entry name" value="PROTEIN_KINASE_DOM"/>
    <property type="match status" value="1"/>
</dbReference>
<proteinExistence type="inferred from homology"/>
<evidence type="ECO:0000313" key="26">
    <source>
        <dbReference type="Proteomes" id="UP000749559"/>
    </source>
</evidence>
<sequence>MGLVMYAVILILTCCFYLGCSGIPSSTKSPGLMCAHKASSEGGESETGQSSGPVRTSGIVQADNKSVSCPSHDHTCFTLWTEKTNEVFMQGCWKSSQKADDCNNDCSSSRPSYSPPNTNGSSNHIFFCCCRSNYCNNNYNVNYTALRIINSQTSKPLLDQNPDQGVITHPGYDVNLPAYILVPIVVVAVFLVISYFLYRRHLPPDPFTEVNEALDLAEGQCITDFGLDDLKISNVLDRGRYGEVWKGSLNDREVAVKKFGQHNFESFSNERDIYMLPLVEHASILKYFGSDERIEENGSSSFLMALEYCPNGALMAFLKNNSLDWATMCKMCQSIASGVGHLHNELTKGDKVKPAIAHRDINTRNILVKADLSCAICDFGFAMKIQGSRFYPTGSDENDTPSLEDVGTLRYMAPEVLEGAVNLRDCEASLKQIDVYSLGLVIWEVASRTTDLYQGLPMPEYQLPYQAEVGLNPTFDEMQLKVSLEKRRPAFPRMWTDNNQAVRALKETIEDCWDQDAEARLTSLCVEERVLEIMQLWEARQKGVTPTIYSGTTSFGDGSMMQRNPTSPEVGSTDTNGNPPDTTGDHTIGGLIVRHCRPQSVSESTIETYLTSPSEDPNVDPPPPPAPLKATNENFAKQNMVLQPHQGRNPVAARNTMQRSEEEVVIGNELQNKGHTFPISPGLDVFTDGGLENSLVQNDVLSHTSHRPHNSNPIDYVQNSTVVNPPATVRPKQHNVPGNGHSNIYGPNLMSSYDMGNTNPKTRLQKMKKALEKPKLNIFNRNPISKSQHNVVQHPSESEPLDPSGSNEASGYTRGKSNLDPRPLPTEVNIYNGVTLVRQDLEASGATSAPSRYNTDRVDNTRSYLSRGPYNGSLNGAAQYNGSNGSLNGATPLNGARNEASGSTNARLGMAEVGIAKLEPRINGASPLLMSRTKSQSSGDMSPSCSSLSSLSSDDSPRRPSSLRLKGHNYRMDKKKRREERQARELRDATNNNPSASETSLQQTTTIATTTSNKHAENNNPSSPRSLEELSSDTSISSTERIQKRIKTPFNLKTTRFSLYDDRMMSTETGSHGDSSTANKGSTGDRMSQSTISLQQFSGSGDVDVEALRQADFVC</sequence>
<feature type="region of interest" description="Disordered" evidence="21">
    <location>
        <begin position="883"/>
        <end position="902"/>
    </location>
</feature>
<keyword evidence="17" id="KW-0675">Receptor</keyword>
<dbReference type="AlphaFoldDB" id="A0A8S4N0F6"/>
<dbReference type="FunFam" id="1.10.510.10:FF:000487">
    <property type="entry name" value="Anti-Muellerian hormone type-2 receptor"/>
    <property type="match status" value="1"/>
</dbReference>
<evidence type="ECO:0000256" key="19">
    <source>
        <dbReference type="ARBA" id="ARBA00047681"/>
    </source>
</evidence>
<keyword evidence="7" id="KW-0808">Transferase</keyword>
<dbReference type="Gene3D" id="2.10.60.10">
    <property type="entry name" value="CD59"/>
    <property type="match status" value="1"/>
</dbReference>
<dbReference type="Gene3D" id="1.10.510.10">
    <property type="entry name" value="Transferase(Phosphotransferase) domain 1"/>
    <property type="match status" value="1"/>
</dbReference>
<keyword evidence="15 22" id="KW-1133">Transmembrane helix</keyword>
<dbReference type="SMART" id="SM00220">
    <property type="entry name" value="S_TKc"/>
    <property type="match status" value="1"/>
</dbReference>
<comment type="cofactor">
    <cofactor evidence="2">
        <name>Mg(2+)</name>
        <dbReference type="ChEBI" id="CHEBI:18420"/>
    </cofactor>
</comment>
<dbReference type="InterPro" id="IPR000333">
    <property type="entry name" value="TGFB_receptor"/>
</dbReference>
<keyword evidence="26" id="KW-1185">Reference proteome</keyword>
<feature type="compositionally biased region" description="Basic residues" evidence="21">
    <location>
        <begin position="965"/>
        <end position="978"/>
    </location>
</feature>
<dbReference type="GO" id="GO:0005524">
    <property type="term" value="F:ATP binding"/>
    <property type="evidence" value="ECO:0007669"/>
    <property type="project" value="UniProtKB-KW"/>
</dbReference>
<keyword evidence="11" id="KW-0547">Nucleotide-binding</keyword>
<evidence type="ECO:0000256" key="13">
    <source>
        <dbReference type="ARBA" id="ARBA00022840"/>
    </source>
</evidence>
<feature type="domain" description="Protein kinase" evidence="24">
    <location>
        <begin position="230"/>
        <end position="534"/>
    </location>
</feature>
<evidence type="ECO:0000259" key="24">
    <source>
        <dbReference type="PROSITE" id="PS50011"/>
    </source>
</evidence>
<dbReference type="EMBL" id="CAIIXF020000001">
    <property type="protein sequence ID" value="CAH1774306.1"/>
    <property type="molecule type" value="Genomic_DNA"/>
</dbReference>
<feature type="region of interest" description="Disordered" evidence="21">
    <location>
        <begin position="553"/>
        <end position="582"/>
    </location>
</feature>
<evidence type="ECO:0000256" key="11">
    <source>
        <dbReference type="ARBA" id="ARBA00022741"/>
    </source>
</evidence>
<keyword evidence="14" id="KW-0460">Magnesium</keyword>
<keyword evidence="6" id="KW-0723">Serine/threonine-protein kinase</keyword>
<evidence type="ECO:0000256" key="3">
    <source>
        <dbReference type="ARBA" id="ARBA00004479"/>
    </source>
</evidence>
<feature type="compositionally biased region" description="Low complexity" evidence="21">
    <location>
        <begin position="999"/>
        <end position="1012"/>
    </location>
</feature>
<dbReference type="GO" id="GO:0005024">
    <property type="term" value="F:transforming growth factor beta receptor activity"/>
    <property type="evidence" value="ECO:0007669"/>
    <property type="project" value="TreeGrafter"/>
</dbReference>
<keyword evidence="12" id="KW-0418">Kinase</keyword>
<comment type="subcellular location">
    <subcellularLocation>
        <location evidence="3">Membrane</location>
        <topology evidence="3">Single-pass type I membrane protein</topology>
    </subcellularLocation>
</comment>
<reference evidence="25" key="1">
    <citation type="submission" date="2022-03" db="EMBL/GenBank/DDBJ databases">
        <authorList>
            <person name="Martin C."/>
        </authorList>
    </citation>
    <scope>NUCLEOTIDE SEQUENCE</scope>
</reference>
<evidence type="ECO:0000256" key="2">
    <source>
        <dbReference type="ARBA" id="ARBA00001946"/>
    </source>
</evidence>
<evidence type="ECO:0000256" key="4">
    <source>
        <dbReference type="ARBA" id="ARBA00009605"/>
    </source>
</evidence>
<name>A0A8S4N0F6_OWEFU</name>
<evidence type="ECO:0000256" key="22">
    <source>
        <dbReference type="SAM" id="Phobius"/>
    </source>
</evidence>
<keyword evidence="13" id="KW-0067">ATP-binding</keyword>
<protein>
    <recommendedName>
        <fullName evidence="5">receptor protein serine/threonine kinase</fullName>
        <ecNumber evidence="5">2.7.11.30</ecNumber>
    </recommendedName>
</protein>
<comment type="cofactor">
    <cofactor evidence="1">
        <name>Mn(2+)</name>
        <dbReference type="ChEBI" id="CHEBI:29035"/>
    </cofactor>
</comment>
<keyword evidence="16 22" id="KW-0472">Membrane</keyword>
<feature type="transmembrane region" description="Helical" evidence="22">
    <location>
        <begin position="176"/>
        <end position="198"/>
    </location>
</feature>
<dbReference type="InterPro" id="IPR000719">
    <property type="entry name" value="Prot_kinase_dom"/>
</dbReference>
<dbReference type="InterPro" id="IPR045860">
    <property type="entry name" value="Snake_toxin-like_sf"/>
</dbReference>
<evidence type="ECO:0000256" key="18">
    <source>
        <dbReference type="ARBA" id="ARBA00023180"/>
    </source>
</evidence>
<keyword evidence="18" id="KW-0325">Glycoprotein</keyword>